<keyword evidence="2" id="KW-1003">Cell membrane</keyword>
<evidence type="ECO:0000256" key="5">
    <source>
        <dbReference type="ARBA" id="ARBA00023136"/>
    </source>
</evidence>
<evidence type="ECO:0000256" key="6">
    <source>
        <dbReference type="ARBA" id="ARBA00038076"/>
    </source>
</evidence>
<feature type="transmembrane region" description="Helical" evidence="7">
    <location>
        <begin position="349"/>
        <end position="367"/>
    </location>
</feature>
<evidence type="ECO:0000313" key="10">
    <source>
        <dbReference type="Proteomes" id="UP000245793"/>
    </source>
</evidence>
<evidence type="ECO:0000256" key="2">
    <source>
        <dbReference type="ARBA" id="ARBA00022475"/>
    </source>
</evidence>
<feature type="transmembrane region" description="Helical" evidence="7">
    <location>
        <begin position="678"/>
        <end position="699"/>
    </location>
</feature>
<evidence type="ECO:0000259" key="8">
    <source>
        <dbReference type="Pfam" id="PF02687"/>
    </source>
</evidence>
<gene>
    <name evidence="9" type="ORF">C7381_104112</name>
</gene>
<sequence length="811" mass="93642">MNKKNFPIFISLLIMSVFITFIFYQGYSNINSNKKLVLSDNYYHAEIGEKLTPEEIKKLNNVENVVLAGGVLPENTSALINESRIAISYEDQDAINMHEFSYLLDGEFPKNTNEILLSKDVCEKNDLKIGGNVEISFGKRIINGEEINPIDSVIKNETFKTEFTKSLKLVGIYENQYNKNSKIAYGLMMPDVNMSLVPVLKFKDFVHAYKNSQSIESNIDEVLGRTESVRFNQSLVHYYSADRDFTTKIASKIVTIFIILVTIILFVFFIRNLFKVWAIKKIKELSVYKSIGSTDFQIYKMLSKEAVFISIIPILIGHIIGFIGIFFLFKYIRGVDAPSIFIKVEFNSVLSVVILAISFIVVLLSIISPARQVSKINIIDGIKGNIDYKESKKRRSENIWAELSKNNRANLKSQRYISSIGIIIISFFIVALSINSYFNDYYFYDDGYNILVQYYSRKNQIPTVFEKIINGVQNDKSYISKKKYISVKYDFDLSDEAISNNVDKNLKRYLKSKEKESLDGYVIALDDDAFKKLGGEKGEILLFNNVQTDMYEPNYKAKMVSYIDEPDELSIKLYNGEEKKIHIDGIISDRKDFETYFRPYVILIYTDFDEYFKLFGEKSEPRYEGSSFVLRLHTNDLNSKKLESFISETINENLSKGESYDYEIGMEIQEKQEKSSQLFKLIVLVISAIIIILNITNAYSSINLSLMSREREIGCLYSCGMDKKMIHTLLRKEFIVEEIKSFVIAVVTTFAFMFILSALSDEFNFKILLKEYGYLEFLISSVLVYVINIFIYNITLRKILQKPIIEIIKEE</sequence>
<comment type="subcellular location">
    <subcellularLocation>
        <location evidence="1">Cell membrane</location>
        <topology evidence="1">Multi-pass membrane protein</topology>
    </subcellularLocation>
</comment>
<comment type="caution">
    <text evidence="9">The sequence shown here is derived from an EMBL/GenBank/DDBJ whole genome shotgun (WGS) entry which is preliminary data.</text>
</comment>
<feature type="transmembrane region" description="Helical" evidence="7">
    <location>
        <begin position="253"/>
        <end position="274"/>
    </location>
</feature>
<dbReference type="PANTHER" id="PTHR30572:SF4">
    <property type="entry name" value="ABC TRANSPORTER PERMEASE YTRF"/>
    <property type="match status" value="1"/>
</dbReference>
<organism evidence="9 10">
    <name type="scientific">Ezakiella coagulans</name>
    <dbReference type="NCBI Taxonomy" id="46507"/>
    <lineage>
        <taxon>Bacteria</taxon>
        <taxon>Bacillati</taxon>
        <taxon>Bacillota</taxon>
        <taxon>Tissierellia</taxon>
        <taxon>Ezakiella</taxon>
    </lineage>
</organism>
<feature type="transmembrane region" description="Helical" evidence="7">
    <location>
        <begin position="741"/>
        <end position="760"/>
    </location>
</feature>
<dbReference type="GO" id="GO:0022857">
    <property type="term" value="F:transmembrane transporter activity"/>
    <property type="evidence" value="ECO:0007669"/>
    <property type="project" value="TreeGrafter"/>
</dbReference>
<evidence type="ECO:0000256" key="3">
    <source>
        <dbReference type="ARBA" id="ARBA00022692"/>
    </source>
</evidence>
<evidence type="ECO:0000256" key="4">
    <source>
        <dbReference type="ARBA" id="ARBA00022989"/>
    </source>
</evidence>
<dbReference type="PANTHER" id="PTHR30572">
    <property type="entry name" value="MEMBRANE COMPONENT OF TRANSPORTER-RELATED"/>
    <property type="match status" value="1"/>
</dbReference>
<feature type="transmembrane region" description="Helical" evidence="7">
    <location>
        <begin position="7"/>
        <end position="27"/>
    </location>
</feature>
<evidence type="ECO:0000256" key="7">
    <source>
        <dbReference type="SAM" id="Phobius"/>
    </source>
</evidence>
<feature type="transmembrane region" description="Helical" evidence="7">
    <location>
        <begin position="772"/>
        <end position="792"/>
    </location>
</feature>
<dbReference type="RefSeq" id="WP_165803591.1">
    <property type="nucleotide sequence ID" value="NZ_QEKV01000004.1"/>
</dbReference>
<dbReference type="EMBL" id="QEKV01000004">
    <property type="protein sequence ID" value="PVY94606.1"/>
    <property type="molecule type" value="Genomic_DNA"/>
</dbReference>
<dbReference type="Pfam" id="PF02687">
    <property type="entry name" value="FtsX"/>
    <property type="match status" value="1"/>
</dbReference>
<feature type="transmembrane region" description="Helical" evidence="7">
    <location>
        <begin position="306"/>
        <end position="329"/>
    </location>
</feature>
<accession>A0A2U1E3U3</accession>
<feature type="transmembrane region" description="Helical" evidence="7">
    <location>
        <begin position="416"/>
        <end position="438"/>
    </location>
</feature>
<dbReference type="Proteomes" id="UP000245793">
    <property type="component" value="Unassembled WGS sequence"/>
</dbReference>
<evidence type="ECO:0000256" key="1">
    <source>
        <dbReference type="ARBA" id="ARBA00004651"/>
    </source>
</evidence>
<dbReference type="AlphaFoldDB" id="A0A2U1E3U3"/>
<keyword evidence="4 7" id="KW-1133">Transmembrane helix</keyword>
<proteinExistence type="inferred from homology"/>
<dbReference type="InterPro" id="IPR050250">
    <property type="entry name" value="Macrolide_Exporter_MacB"/>
</dbReference>
<name>A0A2U1E3U3_9FIRM</name>
<dbReference type="GO" id="GO:0005886">
    <property type="term" value="C:plasma membrane"/>
    <property type="evidence" value="ECO:0007669"/>
    <property type="project" value="UniProtKB-SubCell"/>
</dbReference>
<keyword evidence="10" id="KW-1185">Reference proteome</keyword>
<comment type="similarity">
    <text evidence="6">Belongs to the ABC-4 integral membrane protein family.</text>
</comment>
<keyword evidence="3 7" id="KW-0812">Transmembrane</keyword>
<feature type="domain" description="ABC3 transporter permease C-terminal" evidence="8">
    <location>
        <begin position="256"/>
        <end position="378"/>
    </location>
</feature>
<protein>
    <submittedName>
        <fullName evidence="9">Putative ABC transport system permease protein</fullName>
    </submittedName>
</protein>
<keyword evidence="5 7" id="KW-0472">Membrane</keyword>
<reference evidence="9 10" key="1">
    <citation type="submission" date="2018-04" db="EMBL/GenBank/DDBJ databases">
        <title>Genomic Encyclopedia of Type Strains, Phase IV (KMG-IV): sequencing the most valuable type-strain genomes for metagenomic binning, comparative biology and taxonomic classification.</title>
        <authorList>
            <person name="Goeker M."/>
        </authorList>
    </citation>
    <scope>NUCLEOTIDE SEQUENCE [LARGE SCALE GENOMIC DNA]</scope>
    <source>
        <strain evidence="9 10">DSM 20705</strain>
    </source>
</reference>
<dbReference type="InterPro" id="IPR003838">
    <property type="entry name" value="ABC3_permease_C"/>
</dbReference>
<evidence type="ECO:0000313" key="9">
    <source>
        <dbReference type="EMBL" id="PVY94606.1"/>
    </source>
</evidence>